<evidence type="ECO:0000256" key="5">
    <source>
        <dbReference type="ARBA" id="ARBA00022517"/>
    </source>
</evidence>
<dbReference type="GO" id="GO:0000027">
    <property type="term" value="P:ribosomal large subunit assembly"/>
    <property type="evidence" value="ECO:0007669"/>
    <property type="project" value="TreeGrafter"/>
</dbReference>
<accession>A0A7S0RGG2</accession>
<dbReference type="GO" id="GO:0005730">
    <property type="term" value="C:nucleolus"/>
    <property type="evidence" value="ECO:0007669"/>
    <property type="project" value="UniProtKB-SubCell"/>
</dbReference>
<reference evidence="9" key="1">
    <citation type="submission" date="2021-01" db="EMBL/GenBank/DDBJ databases">
        <authorList>
            <person name="Corre E."/>
            <person name="Pelletier E."/>
            <person name="Niang G."/>
            <person name="Scheremetjew M."/>
            <person name="Finn R."/>
            <person name="Kale V."/>
            <person name="Holt S."/>
            <person name="Cochrane G."/>
            <person name="Meng A."/>
            <person name="Brown T."/>
            <person name="Cohen L."/>
        </authorList>
    </citation>
    <scope>NUCLEOTIDE SEQUENCE</scope>
    <source>
        <strain evidence="9">SAG 11-49</strain>
    </source>
</reference>
<keyword evidence="7" id="KW-0175">Coiled coil</keyword>
<comment type="subcellular location">
    <subcellularLocation>
        <location evidence="1">Nucleus</location>
        <location evidence="1">Nucleolus</location>
    </subcellularLocation>
    <subcellularLocation>
        <location evidence="2">Nucleus</location>
        <location evidence="2">Nucleoplasm</location>
    </subcellularLocation>
</comment>
<name>A0A7S0RGG2_9CHLO</name>
<dbReference type="GO" id="GO:0008097">
    <property type="term" value="F:5S rRNA binding"/>
    <property type="evidence" value="ECO:0007669"/>
    <property type="project" value="TreeGrafter"/>
</dbReference>
<dbReference type="Pfam" id="PF07767">
    <property type="entry name" value="Nop53"/>
    <property type="match status" value="1"/>
</dbReference>
<sequence>MAGCSYNPEYEAHQDALAVVVAGEMKKEIKKALGPVPVPLLVDAEGVMMDELAALQTDAVEDENEIELEDAEGKSGDPESDELAEADGAAMARARALAKKTKKDRAREARRKEAEKAEAEKKLLKRQRAQLEGLKDLTEQVDAETADQEARRQRRRLVAEEKEALQPPKLGKLKFEDMAPQVLTSEEVGGGLRRLKACPMLATERFKSLQKRGLIEPRRPAAPRGPKRLVVYEKGARREKAEEGQAELAALRKKNAQLKKQSDRAGADM</sequence>
<protein>
    <recommendedName>
        <fullName evidence="4">Ribosome biogenesis protein NOP53</fullName>
    </recommendedName>
</protein>
<evidence type="ECO:0000256" key="8">
    <source>
        <dbReference type="SAM" id="MobiDB-lite"/>
    </source>
</evidence>
<gene>
    <name evidence="9" type="ORF">CLEI1391_LOCUS7736</name>
</gene>
<dbReference type="GO" id="GO:0006364">
    <property type="term" value="P:rRNA processing"/>
    <property type="evidence" value="ECO:0007669"/>
    <property type="project" value="TreeGrafter"/>
</dbReference>
<dbReference type="EMBL" id="HBFB01013745">
    <property type="protein sequence ID" value="CAD8676984.1"/>
    <property type="molecule type" value="Transcribed_RNA"/>
</dbReference>
<evidence type="ECO:0000256" key="4">
    <source>
        <dbReference type="ARBA" id="ARBA00018339"/>
    </source>
</evidence>
<feature type="compositionally biased region" description="Low complexity" evidence="8">
    <location>
        <begin position="86"/>
        <end position="95"/>
    </location>
</feature>
<evidence type="ECO:0000256" key="3">
    <source>
        <dbReference type="ARBA" id="ARBA00008838"/>
    </source>
</evidence>
<evidence type="ECO:0000256" key="1">
    <source>
        <dbReference type="ARBA" id="ARBA00004604"/>
    </source>
</evidence>
<evidence type="ECO:0000256" key="7">
    <source>
        <dbReference type="SAM" id="Coils"/>
    </source>
</evidence>
<dbReference type="PIRSF" id="PIRSF017302">
    <property type="entry name" value="Gltscr2"/>
    <property type="match status" value="1"/>
</dbReference>
<evidence type="ECO:0000313" key="9">
    <source>
        <dbReference type="EMBL" id="CAD8676984.1"/>
    </source>
</evidence>
<evidence type="ECO:0000256" key="6">
    <source>
        <dbReference type="ARBA" id="ARBA00023242"/>
    </source>
</evidence>
<dbReference type="PANTHER" id="PTHR14211">
    <property type="entry name" value="GLIOMA SUPPRESSOR CANDIDATE REGION GENE 2"/>
    <property type="match status" value="1"/>
</dbReference>
<dbReference type="AlphaFoldDB" id="A0A7S0RGG2"/>
<comment type="similarity">
    <text evidence="3">Belongs to the NOP53 family.</text>
</comment>
<keyword evidence="6" id="KW-0539">Nucleus</keyword>
<keyword evidence="5" id="KW-0690">Ribosome biogenesis</keyword>
<evidence type="ECO:0000256" key="2">
    <source>
        <dbReference type="ARBA" id="ARBA00004642"/>
    </source>
</evidence>
<proteinExistence type="inferred from homology"/>
<dbReference type="InterPro" id="IPR011687">
    <property type="entry name" value="Nop53/GLTSCR2"/>
</dbReference>
<feature type="compositionally biased region" description="Basic and acidic residues" evidence="8">
    <location>
        <begin position="105"/>
        <end position="122"/>
    </location>
</feature>
<feature type="coiled-coil region" evidence="7">
    <location>
        <begin position="241"/>
        <end position="268"/>
    </location>
</feature>
<dbReference type="GO" id="GO:0005654">
    <property type="term" value="C:nucleoplasm"/>
    <property type="evidence" value="ECO:0007669"/>
    <property type="project" value="UniProtKB-SubCell"/>
</dbReference>
<organism evidence="9">
    <name type="scientific">Chlamydomonas leiostraca</name>
    <dbReference type="NCBI Taxonomy" id="1034604"/>
    <lineage>
        <taxon>Eukaryota</taxon>
        <taxon>Viridiplantae</taxon>
        <taxon>Chlorophyta</taxon>
        <taxon>core chlorophytes</taxon>
        <taxon>Chlorophyceae</taxon>
        <taxon>CS clade</taxon>
        <taxon>Chlamydomonadales</taxon>
        <taxon>Chlamydomonadaceae</taxon>
        <taxon>Chlamydomonas</taxon>
    </lineage>
</organism>
<feature type="region of interest" description="Disordered" evidence="8">
    <location>
        <begin position="58"/>
        <end position="172"/>
    </location>
</feature>
<feature type="compositionally biased region" description="Acidic residues" evidence="8">
    <location>
        <begin position="59"/>
        <end position="70"/>
    </location>
</feature>
<dbReference type="PANTHER" id="PTHR14211:SF7">
    <property type="entry name" value="RIBOSOME BIOGENESIS PROTEIN NOP53"/>
    <property type="match status" value="1"/>
</dbReference>